<dbReference type="CDD" id="cd02440">
    <property type="entry name" value="AdoMet_MTases"/>
    <property type="match status" value="1"/>
</dbReference>
<dbReference type="InterPro" id="IPR029063">
    <property type="entry name" value="SAM-dependent_MTases_sf"/>
</dbReference>
<name>A0ABQ2DA79_9MICC</name>
<protein>
    <recommendedName>
        <fullName evidence="2">Methyltransferase domain-containing protein</fullName>
    </recommendedName>
</protein>
<organism evidence="3 4">
    <name type="scientific">Glutamicibacter ardleyensis</name>
    <dbReference type="NCBI Taxonomy" id="225894"/>
    <lineage>
        <taxon>Bacteria</taxon>
        <taxon>Bacillati</taxon>
        <taxon>Actinomycetota</taxon>
        <taxon>Actinomycetes</taxon>
        <taxon>Micrococcales</taxon>
        <taxon>Micrococcaceae</taxon>
        <taxon>Glutamicibacter</taxon>
    </lineage>
</organism>
<dbReference type="EMBL" id="BMKX01000001">
    <property type="protein sequence ID" value="GGJ51303.1"/>
    <property type="molecule type" value="Genomic_DNA"/>
</dbReference>
<dbReference type="Proteomes" id="UP000606115">
    <property type="component" value="Unassembled WGS sequence"/>
</dbReference>
<evidence type="ECO:0000313" key="3">
    <source>
        <dbReference type="EMBL" id="GGJ51303.1"/>
    </source>
</evidence>
<reference evidence="4" key="1">
    <citation type="journal article" date="2019" name="Int. J. Syst. Evol. Microbiol.">
        <title>The Global Catalogue of Microorganisms (GCM) 10K type strain sequencing project: providing services to taxonomists for standard genome sequencing and annotation.</title>
        <authorList>
            <consortium name="The Broad Institute Genomics Platform"/>
            <consortium name="The Broad Institute Genome Sequencing Center for Infectious Disease"/>
            <person name="Wu L."/>
            <person name="Ma J."/>
        </authorList>
    </citation>
    <scope>NUCLEOTIDE SEQUENCE [LARGE SCALE GENOMIC DNA]</scope>
    <source>
        <strain evidence="4">CGMCC 1.3685</strain>
    </source>
</reference>
<dbReference type="PANTHER" id="PTHR43861">
    <property type="entry name" value="TRANS-ACONITATE 2-METHYLTRANSFERASE-RELATED"/>
    <property type="match status" value="1"/>
</dbReference>
<dbReference type="InterPro" id="IPR041698">
    <property type="entry name" value="Methyltransf_25"/>
</dbReference>
<evidence type="ECO:0000256" key="1">
    <source>
        <dbReference type="ARBA" id="ARBA00022679"/>
    </source>
</evidence>
<dbReference type="Pfam" id="PF13649">
    <property type="entry name" value="Methyltransf_25"/>
    <property type="match status" value="1"/>
</dbReference>
<proteinExistence type="predicted"/>
<feature type="domain" description="Methyltransferase" evidence="2">
    <location>
        <begin position="48"/>
        <end position="142"/>
    </location>
</feature>
<dbReference type="RefSeq" id="WP_188683791.1">
    <property type="nucleotide sequence ID" value="NZ_BMKX01000001.1"/>
</dbReference>
<dbReference type="GeneID" id="303303124"/>
<evidence type="ECO:0000259" key="2">
    <source>
        <dbReference type="Pfam" id="PF13649"/>
    </source>
</evidence>
<comment type="caution">
    <text evidence="3">The sequence shown here is derived from an EMBL/GenBank/DDBJ whole genome shotgun (WGS) entry which is preliminary data.</text>
</comment>
<dbReference type="Gene3D" id="3.40.50.150">
    <property type="entry name" value="Vaccinia Virus protein VP39"/>
    <property type="match status" value="1"/>
</dbReference>
<dbReference type="SUPFAM" id="SSF53335">
    <property type="entry name" value="S-adenosyl-L-methionine-dependent methyltransferases"/>
    <property type="match status" value="1"/>
</dbReference>
<gene>
    <name evidence="3" type="ORF">GCM10007173_07320</name>
</gene>
<keyword evidence="1" id="KW-0808">Transferase</keyword>
<evidence type="ECO:0000313" key="4">
    <source>
        <dbReference type="Proteomes" id="UP000606115"/>
    </source>
</evidence>
<accession>A0ABQ2DA79</accession>
<sequence length="216" mass="23644">MHSHHHQTETDHVAFWENHYGQSERVWSGNVNKVLADTVAGLPVGRSLDFGCGEGADVLWLASKGWKASGVDISATAVTRAQADAAKHDFSEQQARFITADLTTWTTDEQFDLVTLSFFQAPFEFPRAKTLQSAASLVAPGGHLLAVSHAAAPSWTTNEQMAQHSFPSPESELVALDLDPEQWNILRAEIAERPITDPDGNPATLQDTVVFVQRRA</sequence>
<keyword evidence="4" id="KW-1185">Reference proteome</keyword>